<dbReference type="AlphaFoldDB" id="A0A6S6R5T1"/>
<reference evidence="1 2" key="1">
    <citation type="journal article" date="2016" name="Int. J. Syst. Evol. Microbiol.">
        <title>Descriptions of Anaerotaenia torta gen. nov., sp. nov. and Anaerocolumna cellulosilytica gen. nov., sp. nov. isolated from a methanogenic reactor of cattle waste.</title>
        <authorList>
            <person name="Uek A."/>
            <person name="Ohtaki Y."/>
            <person name="Kaku N."/>
            <person name="Ueki K."/>
        </authorList>
    </citation>
    <scope>NUCLEOTIDE SEQUENCE [LARGE SCALE GENOMIC DNA]</scope>
    <source>
        <strain evidence="1 2">SN021</strain>
    </source>
</reference>
<dbReference type="RefSeq" id="WP_184093364.1">
    <property type="nucleotide sequence ID" value="NZ_AP023367.1"/>
</dbReference>
<dbReference type="EMBL" id="AP023367">
    <property type="protein sequence ID" value="BCJ94398.1"/>
    <property type="molecule type" value="Genomic_DNA"/>
</dbReference>
<proteinExistence type="predicted"/>
<sequence length="108" mass="12853">MADYIPTVISECLRIVVCTRNLNWNNDEYKANVIEPYNKIQEMQNELERSNMTATVEQMREVLEMLKLVFKTKKVPLEEQLERFNEVFDKTQTRSLFTDFELPTAEDL</sequence>
<accession>A0A6S6R5T1</accession>
<gene>
    <name evidence="1" type="ORF">acsn021_19670</name>
</gene>
<keyword evidence="2" id="KW-1185">Reference proteome</keyword>
<evidence type="ECO:0000313" key="1">
    <source>
        <dbReference type="EMBL" id="BCJ94398.1"/>
    </source>
</evidence>
<dbReference type="Proteomes" id="UP000515561">
    <property type="component" value="Chromosome"/>
</dbReference>
<name>A0A6S6R5T1_9FIRM</name>
<dbReference type="KEGG" id="acel:acsn021_19670"/>
<protein>
    <submittedName>
        <fullName evidence="1">Uncharacterized protein</fullName>
    </submittedName>
</protein>
<organism evidence="1 2">
    <name type="scientific">Anaerocolumna cellulosilytica</name>
    <dbReference type="NCBI Taxonomy" id="433286"/>
    <lineage>
        <taxon>Bacteria</taxon>
        <taxon>Bacillati</taxon>
        <taxon>Bacillota</taxon>
        <taxon>Clostridia</taxon>
        <taxon>Lachnospirales</taxon>
        <taxon>Lachnospiraceae</taxon>
        <taxon>Anaerocolumna</taxon>
    </lineage>
</organism>
<evidence type="ECO:0000313" key="2">
    <source>
        <dbReference type="Proteomes" id="UP000515561"/>
    </source>
</evidence>